<sequence>MHKTHAIKIASFIQCCTSCSYTAATYIVAVGYAAQHNSAQSRIPPCLTGAFSNRHQSDHSRQIKKKNTAKHNGIFIIIIRNSIIRFRNLSANLFYFIHNNHITIEPKIIYNFHTN</sequence>
<name>A0A922LD07_DERFA</name>
<organism evidence="1 2">
    <name type="scientific">Dermatophagoides farinae</name>
    <name type="common">American house dust mite</name>
    <dbReference type="NCBI Taxonomy" id="6954"/>
    <lineage>
        <taxon>Eukaryota</taxon>
        <taxon>Metazoa</taxon>
        <taxon>Ecdysozoa</taxon>
        <taxon>Arthropoda</taxon>
        <taxon>Chelicerata</taxon>
        <taxon>Arachnida</taxon>
        <taxon>Acari</taxon>
        <taxon>Acariformes</taxon>
        <taxon>Sarcoptiformes</taxon>
        <taxon>Astigmata</taxon>
        <taxon>Psoroptidia</taxon>
        <taxon>Analgoidea</taxon>
        <taxon>Pyroglyphidae</taxon>
        <taxon>Dermatophagoidinae</taxon>
        <taxon>Dermatophagoides</taxon>
    </lineage>
</organism>
<keyword evidence="2" id="KW-1185">Reference proteome</keyword>
<protein>
    <submittedName>
        <fullName evidence="1">Uncharacterized protein</fullName>
    </submittedName>
</protein>
<dbReference type="EMBL" id="ASGP02000001">
    <property type="protein sequence ID" value="KAH9527500.1"/>
    <property type="molecule type" value="Genomic_DNA"/>
</dbReference>
<reference evidence="1" key="1">
    <citation type="submission" date="2013-05" db="EMBL/GenBank/DDBJ databases">
        <authorList>
            <person name="Yim A.K.Y."/>
            <person name="Chan T.F."/>
            <person name="Ji K.M."/>
            <person name="Liu X.Y."/>
            <person name="Zhou J.W."/>
            <person name="Li R.Q."/>
            <person name="Yang K.Y."/>
            <person name="Li J."/>
            <person name="Li M."/>
            <person name="Law P.T.W."/>
            <person name="Wu Y.L."/>
            <person name="Cai Z.L."/>
            <person name="Qin H."/>
            <person name="Bao Y."/>
            <person name="Leung R.K.K."/>
            <person name="Ng P.K.S."/>
            <person name="Zou J."/>
            <person name="Zhong X.J."/>
            <person name="Ran P.X."/>
            <person name="Zhong N.S."/>
            <person name="Liu Z.G."/>
            <person name="Tsui S.K.W."/>
        </authorList>
    </citation>
    <scope>NUCLEOTIDE SEQUENCE</scope>
    <source>
        <strain evidence="1">Derf</strain>
        <tissue evidence="1">Whole organism</tissue>
    </source>
</reference>
<evidence type="ECO:0000313" key="2">
    <source>
        <dbReference type="Proteomes" id="UP000790347"/>
    </source>
</evidence>
<proteinExistence type="predicted"/>
<dbReference type="AlphaFoldDB" id="A0A922LD07"/>
<comment type="caution">
    <text evidence="1">The sequence shown here is derived from an EMBL/GenBank/DDBJ whole genome shotgun (WGS) entry which is preliminary data.</text>
</comment>
<accession>A0A922LD07</accession>
<reference evidence="1" key="2">
    <citation type="journal article" date="2022" name="Res Sq">
        <title>Comparative Genomics Reveals Insights into the Divergent Evolution of Astigmatic Mites and Household Pest Adaptations.</title>
        <authorList>
            <person name="Xiong Q."/>
            <person name="Wan A.T.-Y."/>
            <person name="Liu X.-Y."/>
            <person name="Fung C.S.-H."/>
            <person name="Xiao X."/>
            <person name="Malainual N."/>
            <person name="Hou J."/>
            <person name="Wang L."/>
            <person name="Wang M."/>
            <person name="Yang K."/>
            <person name="Cui Y."/>
            <person name="Leung E."/>
            <person name="Nong W."/>
            <person name="Shin S.-K."/>
            <person name="Au S."/>
            <person name="Jeong K.Y."/>
            <person name="Chew F.T."/>
            <person name="Hui J."/>
            <person name="Leung T.F."/>
            <person name="Tungtrongchitr A."/>
            <person name="Zhong N."/>
            <person name="Liu Z."/>
            <person name="Tsui S."/>
        </authorList>
    </citation>
    <scope>NUCLEOTIDE SEQUENCE</scope>
    <source>
        <strain evidence="1">Derf</strain>
        <tissue evidence="1">Whole organism</tissue>
    </source>
</reference>
<dbReference type="Proteomes" id="UP000790347">
    <property type="component" value="Unassembled WGS sequence"/>
</dbReference>
<evidence type="ECO:0000313" key="1">
    <source>
        <dbReference type="EMBL" id="KAH9527500.1"/>
    </source>
</evidence>
<gene>
    <name evidence="1" type="ORF">DERF_001510</name>
</gene>